<feature type="transmembrane region" description="Helical" evidence="1">
    <location>
        <begin position="271"/>
        <end position="289"/>
    </location>
</feature>
<dbReference type="InterPro" id="IPR026841">
    <property type="entry name" value="Aur1/Ipt1"/>
</dbReference>
<feature type="transmembrane region" description="Helical" evidence="1">
    <location>
        <begin position="68"/>
        <end position="91"/>
    </location>
</feature>
<dbReference type="AlphaFoldDB" id="A0A5E4ZMW0"/>
<accession>A0A5E4ZMW0</accession>
<feature type="domain" description="Inositolphosphotransferase Aur1/Ipt1" evidence="2">
    <location>
        <begin position="106"/>
        <end position="288"/>
    </location>
</feature>
<feature type="transmembrane region" description="Helical" evidence="1">
    <location>
        <begin position="12"/>
        <end position="33"/>
    </location>
</feature>
<keyword evidence="1" id="KW-1133">Transmembrane helix</keyword>
<gene>
    <name evidence="3" type="ORF">PCA31118_00727</name>
</gene>
<dbReference type="Pfam" id="PF14378">
    <property type="entry name" value="PAP2_3"/>
    <property type="match status" value="1"/>
</dbReference>
<evidence type="ECO:0000256" key="1">
    <source>
        <dbReference type="SAM" id="Phobius"/>
    </source>
</evidence>
<reference evidence="3 4" key="1">
    <citation type="submission" date="2019-08" db="EMBL/GenBank/DDBJ databases">
        <authorList>
            <person name="Peeters C."/>
        </authorList>
    </citation>
    <scope>NUCLEOTIDE SEQUENCE [LARGE SCALE GENOMIC DNA]</scope>
    <source>
        <strain evidence="3 4">LMG 31118</strain>
    </source>
</reference>
<dbReference type="EMBL" id="CABPSQ010000001">
    <property type="protein sequence ID" value="VVE61752.1"/>
    <property type="molecule type" value="Genomic_DNA"/>
</dbReference>
<keyword evidence="1" id="KW-0812">Transmembrane</keyword>
<keyword evidence="4" id="KW-1185">Reference proteome</keyword>
<evidence type="ECO:0000313" key="4">
    <source>
        <dbReference type="Proteomes" id="UP000414136"/>
    </source>
</evidence>
<feature type="transmembrane region" description="Helical" evidence="1">
    <location>
        <begin position="249"/>
        <end position="265"/>
    </location>
</feature>
<sequence>MRFFLQPRLRAVFVLLACVLCIDLVCVSLEGLSLAGLDHLYWLSPTAAIAAGTYFLSRQRASRITGLWARVSITLFCLCLLTLFSLAAVVLQANAIATRFDLVDARLAQIDTALGFHWKEAYFWFERHTTAFYGLRVSYRLYQWQVALLPVLLTFSGRLETLADFLWLFCISVVLAILVSAFMPASNPYIYFGLVGPHDVSEWSQFAALRDGTQRTIDLNDNQGLISFPSLHAAHAVIFTYVVRHLQGLNVLLAGINGVMIIAALPFGGHYLIDIIAGVGLAITVIYLTRKMTARTPFRHHPS</sequence>
<feature type="transmembrane region" description="Helical" evidence="1">
    <location>
        <begin position="166"/>
        <end position="185"/>
    </location>
</feature>
<dbReference type="Gene3D" id="1.20.144.10">
    <property type="entry name" value="Phosphatidic acid phosphatase type 2/haloperoxidase"/>
    <property type="match status" value="1"/>
</dbReference>
<evidence type="ECO:0000259" key="2">
    <source>
        <dbReference type="Pfam" id="PF14378"/>
    </source>
</evidence>
<name>A0A5E4ZMW0_9BURK</name>
<dbReference type="GO" id="GO:0016020">
    <property type="term" value="C:membrane"/>
    <property type="evidence" value="ECO:0007669"/>
    <property type="project" value="UniProtKB-SubCell"/>
</dbReference>
<feature type="transmembrane region" description="Helical" evidence="1">
    <location>
        <begin position="39"/>
        <end position="56"/>
    </location>
</feature>
<keyword evidence="1" id="KW-0472">Membrane</keyword>
<protein>
    <submittedName>
        <fullName evidence="3">PAP2 family protein</fullName>
    </submittedName>
</protein>
<dbReference type="Proteomes" id="UP000414136">
    <property type="component" value="Unassembled WGS sequence"/>
</dbReference>
<organism evidence="3 4">
    <name type="scientific">Pandoraea captiosa</name>
    <dbReference type="NCBI Taxonomy" id="2508302"/>
    <lineage>
        <taxon>Bacteria</taxon>
        <taxon>Pseudomonadati</taxon>
        <taxon>Pseudomonadota</taxon>
        <taxon>Betaproteobacteria</taxon>
        <taxon>Burkholderiales</taxon>
        <taxon>Burkholderiaceae</taxon>
        <taxon>Pandoraea</taxon>
    </lineage>
</organism>
<proteinExistence type="predicted"/>
<evidence type="ECO:0000313" key="3">
    <source>
        <dbReference type="EMBL" id="VVE61752.1"/>
    </source>
</evidence>